<dbReference type="AlphaFoldDB" id="A0AAP0EWP9"/>
<name>A0AAP0EWP9_9MAGN</name>
<proteinExistence type="predicted"/>
<keyword evidence="2" id="KW-1185">Reference proteome</keyword>
<comment type="caution">
    <text evidence="1">The sequence shown here is derived from an EMBL/GenBank/DDBJ whole genome shotgun (WGS) entry which is preliminary data.</text>
</comment>
<gene>
    <name evidence="1" type="ORF">Scep_024174</name>
</gene>
<protein>
    <submittedName>
        <fullName evidence="1">Uncharacterized protein</fullName>
    </submittedName>
</protein>
<sequence length="52" mass="6112">MTITDEEQYWDCGSKYHFVVSCLWKGSCSKCPTDFRLMRRVTKDGSNKGRFL</sequence>
<organism evidence="1 2">
    <name type="scientific">Stephania cephalantha</name>
    <dbReference type="NCBI Taxonomy" id="152367"/>
    <lineage>
        <taxon>Eukaryota</taxon>
        <taxon>Viridiplantae</taxon>
        <taxon>Streptophyta</taxon>
        <taxon>Embryophyta</taxon>
        <taxon>Tracheophyta</taxon>
        <taxon>Spermatophyta</taxon>
        <taxon>Magnoliopsida</taxon>
        <taxon>Ranunculales</taxon>
        <taxon>Menispermaceae</taxon>
        <taxon>Menispermoideae</taxon>
        <taxon>Cissampelideae</taxon>
        <taxon>Stephania</taxon>
    </lineage>
</organism>
<reference evidence="1 2" key="1">
    <citation type="submission" date="2024-01" db="EMBL/GenBank/DDBJ databases">
        <title>Genome assemblies of Stephania.</title>
        <authorList>
            <person name="Yang L."/>
        </authorList>
    </citation>
    <scope>NUCLEOTIDE SEQUENCE [LARGE SCALE GENOMIC DNA]</scope>
    <source>
        <strain evidence="1">JXDWG</strain>
        <tissue evidence="1">Leaf</tissue>
    </source>
</reference>
<accession>A0AAP0EWP9</accession>
<dbReference type="EMBL" id="JBBNAG010000010">
    <property type="protein sequence ID" value="KAK9100744.1"/>
    <property type="molecule type" value="Genomic_DNA"/>
</dbReference>
<dbReference type="Proteomes" id="UP001419268">
    <property type="component" value="Unassembled WGS sequence"/>
</dbReference>
<evidence type="ECO:0000313" key="1">
    <source>
        <dbReference type="EMBL" id="KAK9100744.1"/>
    </source>
</evidence>
<evidence type="ECO:0000313" key="2">
    <source>
        <dbReference type="Proteomes" id="UP001419268"/>
    </source>
</evidence>